<proteinExistence type="inferred from homology"/>
<accession>A0AA43B0A5</accession>
<feature type="domain" description="PIN" evidence="9">
    <location>
        <begin position="2"/>
        <end position="123"/>
    </location>
</feature>
<comment type="cofactor">
    <cofactor evidence="1 8">
        <name>Mg(2+)</name>
        <dbReference type="ChEBI" id="CHEBI:18420"/>
    </cofactor>
</comment>
<dbReference type="Pfam" id="PF01850">
    <property type="entry name" value="PIN"/>
    <property type="match status" value="1"/>
</dbReference>
<dbReference type="HAMAP" id="MF_00265">
    <property type="entry name" value="VapC_Nob1"/>
    <property type="match status" value="1"/>
</dbReference>
<keyword evidence="6 8" id="KW-0460">Magnesium</keyword>
<keyword evidence="8" id="KW-0800">Toxin</keyword>
<reference evidence="10" key="1">
    <citation type="submission" date="2022-09" db="EMBL/GenBank/DDBJ databases">
        <title>Intensive care unit water sources are persistently colonized with multi-drug resistant bacteria and are the site of extensive horizontal gene transfer of antibiotic resistance genes.</title>
        <authorList>
            <person name="Diorio-Toth L."/>
        </authorList>
    </citation>
    <scope>NUCLEOTIDE SEQUENCE</scope>
    <source>
        <strain evidence="10">GD03676</strain>
    </source>
</reference>
<comment type="function">
    <text evidence="8">Toxic component of a toxin-antitoxin (TA) system. An RNase.</text>
</comment>
<comment type="similarity">
    <text evidence="7 8">Belongs to the PINc/VapC protein family.</text>
</comment>
<evidence type="ECO:0000256" key="8">
    <source>
        <dbReference type="HAMAP-Rule" id="MF_00265"/>
    </source>
</evidence>
<dbReference type="CDD" id="cd18731">
    <property type="entry name" value="PIN_NgFitB-like"/>
    <property type="match status" value="1"/>
</dbReference>
<dbReference type="Proteomes" id="UP001161276">
    <property type="component" value="Unassembled WGS sequence"/>
</dbReference>
<dbReference type="PANTHER" id="PTHR33653:SF1">
    <property type="entry name" value="RIBONUCLEASE VAPC2"/>
    <property type="match status" value="1"/>
</dbReference>
<dbReference type="GO" id="GO:0090729">
    <property type="term" value="F:toxin activity"/>
    <property type="evidence" value="ECO:0007669"/>
    <property type="project" value="UniProtKB-KW"/>
</dbReference>
<evidence type="ECO:0000313" key="10">
    <source>
        <dbReference type="EMBL" id="MDH2050733.1"/>
    </source>
</evidence>
<evidence type="ECO:0000256" key="3">
    <source>
        <dbReference type="ARBA" id="ARBA00022722"/>
    </source>
</evidence>
<evidence type="ECO:0000256" key="2">
    <source>
        <dbReference type="ARBA" id="ARBA00022649"/>
    </source>
</evidence>
<dbReference type="InterPro" id="IPR029060">
    <property type="entry name" value="PIN-like_dom_sf"/>
</dbReference>
<feature type="binding site" evidence="8">
    <location>
        <position position="104"/>
    </location>
    <ligand>
        <name>Mg(2+)</name>
        <dbReference type="ChEBI" id="CHEBI:18420"/>
    </ligand>
</feature>
<dbReference type="InterPro" id="IPR002716">
    <property type="entry name" value="PIN_dom"/>
</dbReference>
<evidence type="ECO:0000256" key="7">
    <source>
        <dbReference type="ARBA" id="ARBA00038093"/>
    </source>
</evidence>
<dbReference type="PANTHER" id="PTHR33653">
    <property type="entry name" value="RIBONUCLEASE VAPC2"/>
    <property type="match status" value="1"/>
</dbReference>
<name>A0AA43B0A5_9BURK</name>
<protein>
    <recommendedName>
        <fullName evidence="8">Ribonuclease VapC</fullName>
        <shortName evidence="8">RNase VapC</shortName>
        <ecNumber evidence="8">3.1.-.-</ecNumber>
    </recommendedName>
    <alternativeName>
        <fullName evidence="8">Toxin VapC</fullName>
    </alternativeName>
</protein>
<dbReference type="AlphaFoldDB" id="A0AA43B0A5"/>
<dbReference type="RefSeq" id="WP_280026649.1">
    <property type="nucleotide sequence ID" value="NZ_JAOCKG010000003.1"/>
</dbReference>
<organism evidence="10 11">
    <name type="scientific">Achromobacter marplatensis</name>
    <dbReference type="NCBI Taxonomy" id="470868"/>
    <lineage>
        <taxon>Bacteria</taxon>
        <taxon>Pseudomonadati</taxon>
        <taxon>Pseudomonadota</taxon>
        <taxon>Betaproteobacteria</taxon>
        <taxon>Burkholderiales</taxon>
        <taxon>Alcaligenaceae</taxon>
        <taxon>Achromobacter</taxon>
    </lineage>
</organism>
<sequence length="139" mass="15333">MILLDTNVISEILRPEPDPRVVDWLETQPRTALFTTTITRGELLYGVRLLPEGQRRDALLRAVLAIFASDLAGQVLNFDGEAADAYAEIAAERRAMGKPVSQFDAMIAGIARSRGASLATRNVKDFADCGINVIDPWRY</sequence>
<keyword evidence="3 8" id="KW-0540">Nuclease</keyword>
<keyword evidence="4 8" id="KW-0479">Metal-binding</keyword>
<evidence type="ECO:0000256" key="5">
    <source>
        <dbReference type="ARBA" id="ARBA00022801"/>
    </source>
</evidence>
<dbReference type="GO" id="GO:0016787">
    <property type="term" value="F:hydrolase activity"/>
    <property type="evidence" value="ECO:0007669"/>
    <property type="project" value="UniProtKB-KW"/>
</dbReference>
<evidence type="ECO:0000256" key="4">
    <source>
        <dbReference type="ARBA" id="ARBA00022723"/>
    </source>
</evidence>
<evidence type="ECO:0000259" key="9">
    <source>
        <dbReference type="Pfam" id="PF01850"/>
    </source>
</evidence>
<dbReference type="GO" id="GO:0004540">
    <property type="term" value="F:RNA nuclease activity"/>
    <property type="evidence" value="ECO:0007669"/>
    <property type="project" value="InterPro"/>
</dbReference>
<dbReference type="InterPro" id="IPR050556">
    <property type="entry name" value="Type_II_TA_system_RNase"/>
</dbReference>
<evidence type="ECO:0000256" key="1">
    <source>
        <dbReference type="ARBA" id="ARBA00001946"/>
    </source>
</evidence>
<keyword evidence="2 8" id="KW-1277">Toxin-antitoxin system</keyword>
<dbReference type="EC" id="3.1.-.-" evidence="8"/>
<feature type="binding site" evidence="8">
    <location>
        <position position="5"/>
    </location>
    <ligand>
        <name>Mg(2+)</name>
        <dbReference type="ChEBI" id="CHEBI:18420"/>
    </ligand>
</feature>
<dbReference type="Gene3D" id="3.40.50.1010">
    <property type="entry name" value="5'-nuclease"/>
    <property type="match status" value="1"/>
</dbReference>
<evidence type="ECO:0000256" key="6">
    <source>
        <dbReference type="ARBA" id="ARBA00022842"/>
    </source>
</evidence>
<dbReference type="InterPro" id="IPR022907">
    <property type="entry name" value="VapC_family"/>
</dbReference>
<dbReference type="SUPFAM" id="SSF88723">
    <property type="entry name" value="PIN domain-like"/>
    <property type="match status" value="1"/>
</dbReference>
<keyword evidence="5 8" id="KW-0378">Hydrolase</keyword>
<evidence type="ECO:0000313" key="11">
    <source>
        <dbReference type="Proteomes" id="UP001161276"/>
    </source>
</evidence>
<dbReference type="GO" id="GO:0000287">
    <property type="term" value="F:magnesium ion binding"/>
    <property type="evidence" value="ECO:0007669"/>
    <property type="project" value="UniProtKB-UniRule"/>
</dbReference>
<dbReference type="EMBL" id="JAOCKG010000003">
    <property type="protein sequence ID" value="MDH2050733.1"/>
    <property type="molecule type" value="Genomic_DNA"/>
</dbReference>
<gene>
    <name evidence="8" type="primary">vapC</name>
    <name evidence="10" type="ORF">N5K24_10000</name>
</gene>
<comment type="caution">
    <text evidence="10">The sequence shown here is derived from an EMBL/GenBank/DDBJ whole genome shotgun (WGS) entry which is preliminary data.</text>
</comment>